<evidence type="ECO:0000313" key="3">
    <source>
        <dbReference type="Proteomes" id="UP000294292"/>
    </source>
</evidence>
<dbReference type="OrthoDB" id="2964549at2"/>
<name>A0A4P6ZWG7_9BACL</name>
<organism evidence="2 3">
    <name type="scientific">Paenisporosarcina antarctica</name>
    <dbReference type="NCBI Taxonomy" id="417367"/>
    <lineage>
        <taxon>Bacteria</taxon>
        <taxon>Bacillati</taxon>
        <taxon>Bacillota</taxon>
        <taxon>Bacilli</taxon>
        <taxon>Bacillales</taxon>
        <taxon>Caryophanaceae</taxon>
        <taxon>Paenisporosarcina</taxon>
    </lineage>
</organism>
<accession>A0A4P6ZWG7</accession>
<feature type="region of interest" description="Disordered" evidence="1">
    <location>
        <begin position="137"/>
        <end position="156"/>
    </location>
</feature>
<proteinExistence type="predicted"/>
<dbReference type="EMBL" id="CP038015">
    <property type="protein sequence ID" value="QBP40751.1"/>
    <property type="molecule type" value="Genomic_DNA"/>
</dbReference>
<evidence type="ECO:0000313" key="2">
    <source>
        <dbReference type="EMBL" id="QBP40751.1"/>
    </source>
</evidence>
<keyword evidence="3" id="KW-1185">Reference proteome</keyword>
<reference evidence="2 3" key="1">
    <citation type="submission" date="2019-03" db="EMBL/GenBank/DDBJ databases">
        <title>Complete genome sequence of Paenisporosarcina antarctica CGMCC 1.6503T.</title>
        <authorList>
            <person name="Rong J.-C."/>
            <person name="Chi N.-Y."/>
            <person name="Zhang Q.-F."/>
        </authorList>
    </citation>
    <scope>NUCLEOTIDE SEQUENCE [LARGE SCALE GENOMIC DNA]</scope>
    <source>
        <strain evidence="2 3">CGMCC 1.6503</strain>
    </source>
</reference>
<dbReference type="AlphaFoldDB" id="A0A4P6ZWG7"/>
<dbReference type="RefSeq" id="WP_134209442.1">
    <property type="nucleotide sequence ID" value="NZ_CP038015.1"/>
</dbReference>
<gene>
    <name evidence="2" type="ORF">E2636_06290</name>
</gene>
<sequence length="182" mass="20364">MNHVNWKLQEVFYFPESFGVPSSASRIDVKPQVEFQQLNGVSSLHGIYHIAANVAFQPGDCQHHGTSEWISIEDLDVSGENGYFEYAVPLFVELPPTYVHGDIKPEIHLSDVHASVTDDHTLKVEWDVMCSYELPSPPESSSVDSSSSSNSTSEESLVIKEDIALPFFLRGLKDEYSVFKVK</sequence>
<dbReference type="KEGG" id="panc:E2636_06290"/>
<dbReference type="Proteomes" id="UP000294292">
    <property type="component" value="Chromosome"/>
</dbReference>
<protein>
    <submittedName>
        <fullName evidence="2">Uncharacterized protein</fullName>
    </submittedName>
</protein>
<evidence type="ECO:0000256" key="1">
    <source>
        <dbReference type="SAM" id="MobiDB-lite"/>
    </source>
</evidence>